<accession>A0AAN1FKS4</accession>
<dbReference type="KEGG" id="vsh:BSZ05_21970"/>
<evidence type="ECO:0000313" key="1">
    <source>
        <dbReference type="EMBL" id="ASI92469.1"/>
    </source>
</evidence>
<organism evidence="1 2">
    <name type="scientific">Vibrio mediterranei</name>
    <dbReference type="NCBI Taxonomy" id="689"/>
    <lineage>
        <taxon>Bacteria</taxon>
        <taxon>Pseudomonadati</taxon>
        <taxon>Pseudomonadota</taxon>
        <taxon>Gammaproteobacteria</taxon>
        <taxon>Vibrionales</taxon>
        <taxon>Vibrionaceae</taxon>
        <taxon>Vibrio</taxon>
    </lineage>
</organism>
<dbReference type="EMBL" id="CP018309">
    <property type="protein sequence ID" value="ASI92469.1"/>
    <property type="molecule type" value="Genomic_DNA"/>
</dbReference>
<reference evidence="2" key="1">
    <citation type="submission" date="2016-12" db="EMBL/GenBank/DDBJ databases">
        <title>Comparative genomic analysis reveals the diversity, evolution, and environmental adaptation strategies of the genus Vibrio.</title>
        <authorList>
            <person name="Lin H."/>
            <person name="Wang X."/>
            <person name="Zhang X.-H."/>
        </authorList>
    </citation>
    <scope>NUCLEOTIDE SEQUENCE [LARGE SCALE GENOMIC DNA]</scope>
    <source>
        <strain evidence="2">QT6D1</strain>
    </source>
</reference>
<dbReference type="RefSeq" id="WP_088878411.1">
    <property type="nucleotide sequence ID" value="NZ_CP018309.1"/>
</dbReference>
<sequence>MKRRQFEYKGHKGLPNIAKALGVSPNTLKSRIARGDELEHAIEKILAKKTLQKVAYEYKGIKGIPNIARAFDVNEGTIYYRMSKGMTIEQALGPKALNNPMRSVQKGWSGKPDLHPLWQLALGISL</sequence>
<name>A0AAN1FKS4_9VIBR</name>
<evidence type="ECO:0000313" key="2">
    <source>
        <dbReference type="Proteomes" id="UP000197092"/>
    </source>
</evidence>
<proteinExistence type="predicted"/>
<gene>
    <name evidence="1" type="ORF">BSZ05_21970</name>
</gene>
<protein>
    <submittedName>
        <fullName evidence="1">Uncharacterized protein</fullName>
    </submittedName>
</protein>
<dbReference type="Proteomes" id="UP000197092">
    <property type="component" value="Chromosome 2"/>
</dbReference>
<dbReference type="AlphaFoldDB" id="A0AAN1FKS4"/>